<dbReference type="SMART" id="SM00138">
    <property type="entry name" value="MeTrc"/>
    <property type="match status" value="1"/>
</dbReference>
<dbReference type="InterPro" id="IPR022641">
    <property type="entry name" value="CheR_N"/>
</dbReference>
<evidence type="ECO:0000256" key="2">
    <source>
        <dbReference type="ARBA" id="ARBA00012534"/>
    </source>
</evidence>
<dbReference type="PRINTS" id="PR00996">
    <property type="entry name" value="CHERMTFRASE"/>
</dbReference>
<dbReference type="InterPro" id="IPR022642">
    <property type="entry name" value="CheR_C"/>
</dbReference>
<evidence type="ECO:0000313" key="8">
    <source>
        <dbReference type="Proteomes" id="UP000676565"/>
    </source>
</evidence>
<keyword evidence="8" id="KW-1185">Reference proteome</keyword>
<evidence type="ECO:0000313" key="7">
    <source>
        <dbReference type="EMBL" id="MBP3954410.1"/>
    </source>
</evidence>
<dbReference type="Gene3D" id="1.10.155.10">
    <property type="entry name" value="Chemotaxis receptor methyltransferase CheR, N-terminal domain"/>
    <property type="match status" value="1"/>
</dbReference>
<sequence length="287" mass="32390">MLPLPQVTFDRLAQLIYGLCGLVLTNDKAYLIHHRLEPIVTQSGLRDYDELCDRLRSPTLSPLHEQVIEAITTHETSFFRDGQSFEALRQVLLPELVEAAGQRKRALGVRPHGRIWCAGASTGEEAYSVAILLDELVQGRPRRDLGLGDFAFLATDISPGVLDVARAGVYSDRNVARVRSPYLRRYFKQQLNDWQVVEPLRRFIDFRRANLLDGTPSAGLFDLVLCRNVLIYFDEETRRRICRRFHAVVRPGGALVLGAAENLYGVSEGFTSEQHGSAFFYRKGVSD</sequence>
<comment type="catalytic activity">
    <reaction evidence="1">
        <text>L-glutamyl-[protein] + S-adenosyl-L-methionine = [protein]-L-glutamate 5-O-methyl ester + S-adenosyl-L-homocysteine</text>
        <dbReference type="Rhea" id="RHEA:24452"/>
        <dbReference type="Rhea" id="RHEA-COMP:10208"/>
        <dbReference type="Rhea" id="RHEA-COMP:10311"/>
        <dbReference type="ChEBI" id="CHEBI:29973"/>
        <dbReference type="ChEBI" id="CHEBI:57856"/>
        <dbReference type="ChEBI" id="CHEBI:59789"/>
        <dbReference type="ChEBI" id="CHEBI:82795"/>
        <dbReference type="EC" id="2.1.1.80"/>
    </reaction>
</comment>
<dbReference type="InterPro" id="IPR000780">
    <property type="entry name" value="CheR_MeTrfase"/>
</dbReference>
<dbReference type="PANTHER" id="PTHR24422:SF21">
    <property type="entry name" value="CHEMOTAXIS PROTEIN METHYLTRANSFERASE 1"/>
    <property type="match status" value="1"/>
</dbReference>
<dbReference type="SUPFAM" id="SSF53335">
    <property type="entry name" value="S-adenosyl-L-methionine-dependent methyltransferases"/>
    <property type="match status" value="1"/>
</dbReference>
<evidence type="ECO:0000256" key="1">
    <source>
        <dbReference type="ARBA" id="ARBA00001541"/>
    </source>
</evidence>
<proteinExistence type="predicted"/>
<dbReference type="SUPFAM" id="SSF47757">
    <property type="entry name" value="Chemotaxis receptor methyltransferase CheR, N-terminal domain"/>
    <property type="match status" value="1"/>
</dbReference>
<protein>
    <recommendedName>
        <fullName evidence="2">protein-glutamate O-methyltransferase</fullName>
        <ecNumber evidence="2">2.1.1.80</ecNumber>
    </recommendedName>
</protein>
<evidence type="ECO:0000256" key="5">
    <source>
        <dbReference type="ARBA" id="ARBA00022691"/>
    </source>
</evidence>
<dbReference type="CDD" id="cd02440">
    <property type="entry name" value="AdoMet_MTases"/>
    <property type="match status" value="1"/>
</dbReference>
<dbReference type="Pfam" id="PF03705">
    <property type="entry name" value="CheR_N"/>
    <property type="match status" value="1"/>
</dbReference>
<dbReference type="InterPro" id="IPR029063">
    <property type="entry name" value="SAM-dependent_MTases_sf"/>
</dbReference>
<dbReference type="InterPro" id="IPR036804">
    <property type="entry name" value="CheR_N_sf"/>
</dbReference>
<feature type="domain" description="CheR-type methyltransferase" evidence="6">
    <location>
        <begin position="1"/>
        <end position="286"/>
    </location>
</feature>
<gene>
    <name evidence="7" type="ORF">J8F10_03780</name>
</gene>
<dbReference type="EC" id="2.1.1.80" evidence="2"/>
<keyword evidence="3" id="KW-0489">Methyltransferase</keyword>
<evidence type="ECO:0000256" key="4">
    <source>
        <dbReference type="ARBA" id="ARBA00022679"/>
    </source>
</evidence>
<dbReference type="Gene3D" id="3.40.50.150">
    <property type="entry name" value="Vaccinia Virus protein VP39"/>
    <property type="match status" value="1"/>
</dbReference>
<dbReference type="Pfam" id="PF01739">
    <property type="entry name" value="CheR"/>
    <property type="match status" value="1"/>
</dbReference>
<comment type="caution">
    <text evidence="7">The sequence shown here is derived from an EMBL/GenBank/DDBJ whole genome shotgun (WGS) entry which is preliminary data.</text>
</comment>
<reference evidence="7 8" key="1">
    <citation type="submission" date="2021-04" db="EMBL/GenBank/DDBJ databases">
        <authorList>
            <person name="Ivanova A."/>
        </authorList>
    </citation>
    <scope>NUCLEOTIDE SEQUENCE [LARGE SCALE GENOMIC DNA]</scope>
    <source>
        <strain evidence="7 8">G18</strain>
    </source>
</reference>
<organism evidence="7 8">
    <name type="scientific">Gemmata palustris</name>
    <dbReference type="NCBI Taxonomy" id="2822762"/>
    <lineage>
        <taxon>Bacteria</taxon>
        <taxon>Pseudomonadati</taxon>
        <taxon>Planctomycetota</taxon>
        <taxon>Planctomycetia</taxon>
        <taxon>Gemmatales</taxon>
        <taxon>Gemmataceae</taxon>
        <taxon>Gemmata</taxon>
    </lineage>
</organism>
<dbReference type="InterPro" id="IPR050903">
    <property type="entry name" value="Bact_Chemotaxis_MeTrfase"/>
</dbReference>
<dbReference type="RefSeq" id="WP_210652539.1">
    <property type="nucleotide sequence ID" value="NZ_JAGKQQ010000001.1"/>
</dbReference>
<keyword evidence="5" id="KW-0949">S-adenosyl-L-methionine</keyword>
<name>A0ABS5BMA3_9BACT</name>
<dbReference type="Proteomes" id="UP000676565">
    <property type="component" value="Unassembled WGS sequence"/>
</dbReference>
<keyword evidence="4" id="KW-0808">Transferase</keyword>
<dbReference type="EMBL" id="JAGKQQ010000001">
    <property type="protein sequence ID" value="MBP3954410.1"/>
    <property type="molecule type" value="Genomic_DNA"/>
</dbReference>
<dbReference type="PROSITE" id="PS50123">
    <property type="entry name" value="CHER"/>
    <property type="match status" value="1"/>
</dbReference>
<evidence type="ECO:0000256" key="3">
    <source>
        <dbReference type="ARBA" id="ARBA00022603"/>
    </source>
</evidence>
<accession>A0ABS5BMA3</accession>
<evidence type="ECO:0000259" key="6">
    <source>
        <dbReference type="PROSITE" id="PS50123"/>
    </source>
</evidence>
<dbReference type="PANTHER" id="PTHR24422">
    <property type="entry name" value="CHEMOTAXIS PROTEIN METHYLTRANSFERASE"/>
    <property type="match status" value="1"/>
</dbReference>